<proteinExistence type="predicted"/>
<organism evidence="1 2">
    <name type="scientific">Collimonas arenae</name>
    <dbReference type="NCBI Taxonomy" id="279058"/>
    <lineage>
        <taxon>Bacteria</taxon>
        <taxon>Pseudomonadati</taxon>
        <taxon>Pseudomonadota</taxon>
        <taxon>Betaproteobacteria</taxon>
        <taxon>Burkholderiales</taxon>
        <taxon>Oxalobacteraceae</taxon>
        <taxon>Collimonas</taxon>
    </lineage>
</organism>
<dbReference type="EMBL" id="CP009962">
    <property type="protein sequence ID" value="AIY43055.1"/>
    <property type="molecule type" value="Genomic_DNA"/>
</dbReference>
<accession>A0A0A1FH98</accession>
<reference evidence="2" key="1">
    <citation type="journal article" date="2014" name="Soil Biol. Biochem.">
        <title>Structure and function of bacterial communities in ageing soils: Insights from the Mendocino ecological staircase.</title>
        <authorList>
            <person name="Uroz S."/>
            <person name="Tech J.J."/>
            <person name="Sawaya N.A."/>
            <person name="Frey-Klett P."/>
            <person name="Leveau J.H.J."/>
        </authorList>
    </citation>
    <scope>NUCLEOTIDE SEQUENCE [LARGE SCALE GENOMIC DNA]</scope>
    <source>
        <strain evidence="2">Cal35</strain>
    </source>
</reference>
<gene>
    <name evidence="1" type="ORF">LT85_3897</name>
</gene>
<dbReference type="KEGG" id="care:LT85_3897"/>
<keyword evidence="2" id="KW-1185">Reference proteome</keyword>
<evidence type="ECO:0000313" key="2">
    <source>
        <dbReference type="Proteomes" id="UP000030302"/>
    </source>
</evidence>
<protein>
    <submittedName>
        <fullName evidence="1">Uncharacterized protein</fullName>
    </submittedName>
</protein>
<sequence>MHSRCKDDGADAAGFFWYGIRGVACHNQFVTLSPVRRG</sequence>
<dbReference type="HOGENOM" id="CLU_3326722_0_0_4"/>
<evidence type="ECO:0000313" key="1">
    <source>
        <dbReference type="EMBL" id="AIY43055.1"/>
    </source>
</evidence>
<name>A0A0A1FH98_9BURK</name>
<dbReference type="AlphaFoldDB" id="A0A0A1FH98"/>
<dbReference type="Proteomes" id="UP000030302">
    <property type="component" value="Chromosome"/>
</dbReference>